<dbReference type="EMBL" id="JARKIE010000096">
    <property type="protein sequence ID" value="KAJ7686411.1"/>
    <property type="molecule type" value="Genomic_DNA"/>
</dbReference>
<evidence type="ECO:0000313" key="2">
    <source>
        <dbReference type="EMBL" id="KAJ7686411.1"/>
    </source>
</evidence>
<reference evidence="2" key="1">
    <citation type="submission" date="2023-03" db="EMBL/GenBank/DDBJ databases">
        <title>Massive genome expansion in bonnet fungi (Mycena s.s.) driven by repeated elements and novel gene families across ecological guilds.</title>
        <authorList>
            <consortium name="Lawrence Berkeley National Laboratory"/>
            <person name="Harder C.B."/>
            <person name="Miyauchi S."/>
            <person name="Viragh M."/>
            <person name="Kuo A."/>
            <person name="Thoen E."/>
            <person name="Andreopoulos B."/>
            <person name="Lu D."/>
            <person name="Skrede I."/>
            <person name="Drula E."/>
            <person name="Henrissat B."/>
            <person name="Morin E."/>
            <person name="Kohler A."/>
            <person name="Barry K."/>
            <person name="LaButti K."/>
            <person name="Morin E."/>
            <person name="Salamov A."/>
            <person name="Lipzen A."/>
            <person name="Mereny Z."/>
            <person name="Hegedus B."/>
            <person name="Baldrian P."/>
            <person name="Stursova M."/>
            <person name="Weitz H."/>
            <person name="Taylor A."/>
            <person name="Grigoriev I.V."/>
            <person name="Nagy L.G."/>
            <person name="Martin F."/>
            <person name="Kauserud H."/>
        </authorList>
    </citation>
    <scope>NUCLEOTIDE SEQUENCE</scope>
    <source>
        <strain evidence="2">CBHHK067</strain>
    </source>
</reference>
<comment type="caution">
    <text evidence="2">The sequence shown here is derived from an EMBL/GenBank/DDBJ whole genome shotgun (WGS) entry which is preliminary data.</text>
</comment>
<feature type="compositionally biased region" description="Basic and acidic residues" evidence="1">
    <location>
        <begin position="79"/>
        <end position="93"/>
    </location>
</feature>
<evidence type="ECO:0000256" key="1">
    <source>
        <dbReference type="SAM" id="MobiDB-lite"/>
    </source>
</evidence>
<feature type="compositionally biased region" description="Basic and acidic residues" evidence="1">
    <location>
        <begin position="10"/>
        <end position="33"/>
    </location>
</feature>
<feature type="region of interest" description="Disordered" evidence="1">
    <location>
        <begin position="1"/>
        <end position="111"/>
    </location>
</feature>
<organism evidence="2 3">
    <name type="scientific">Mycena rosella</name>
    <name type="common">Pink bonnet</name>
    <name type="synonym">Agaricus rosellus</name>
    <dbReference type="NCBI Taxonomy" id="1033263"/>
    <lineage>
        <taxon>Eukaryota</taxon>
        <taxon>Fungi</taxon>
        <taxon>Dikarya</taxon>
        <taxon>Basidiomycota</taxon>
        <taxon>Agaricomycotina</taxon>
        <taxon>Agaricomycetes</taxon>
        <taxon>Agaricomycetidae</taxon>
        <taxon>Agaricales</taxon>
        <taxon>Marasmiineae</taxon>
        <taxon>Mycenaceae</taxon>
        <taxon>Mycena</taxon>
    </lineage>
</organism>
<protein>
    <submittedName>
        <fullName evidence="2">Uncharacterized protein</fullName>
    </submittedName>
</protein>
<dbReference type="AlphaFoldDB" id="A0AAD7GFH8"/>
<accession>A0AAD7GFH8</accession>
<gene>
    <name evidence="2" type="ORF">B0H17DRAFT_1072175</name>
</gene>
<keyword evidence="3" id="KW-1185">Reference proteome</keyword>
<feature type="compositionally biased region" description="Basic and acidic residues" evidence="1">
    <location>
        <begin position="61"/>
        <end position="72"/>
    </location>
</feature>
<feature type="compositionally biased region" description="Basic and acidic residues" evidence="1">
    <location>
        <begin position="100"/>
        <end position="111"/>
    </location>
</feature>
<dbReference type="Proteomes" id="UP001221757">
    <property type="component" value="Unassembled WGS sequence"/>
</dbReference>
<name>A0AAD7GFH8_MYCRO</name>
<evidence type="ECO:0000313" key="3">
    <source>
        <dbReference type="Proteomes" id="UP001221757"/>
    </source>
</evidence>
<sequence>MRARTRRHGKDGVDLRRAHRTCHEARGCGRGRLEDEEDRAQARGRGWVERARRLGKHRETKRHDANRENVDGRDDDEHDSAGRRGQRGKDLHGKGWMRCGVDRCKGTRERT</sequence>
<proteinExistence type="predicted"/>